<name>A0ABS9YZS4_9MYCO</name>
<gene>
    <name evidence="2" type="ORF">K9U37_18435</name>
</gene>
<feature type="region of interest" description="Disordered" evidence="1">
    <location>
        <begin position="104"/>
        <end position="123"/>
    </location>
</feature>
<organism evidence="2 3">
    <name type="scientific">Candidatus Mycolicibacterium alkanivorans</name>
    <dbReference type="NCBI Taxonomy" id="2954114"/>
    <lineage>
        <taxon>Bacteria</taxon>
        <taxon>Bacillati</taxon>
        <taxon>Actinomycetota</taxon>
        <taxon>Actinomycetes</taxon>
        <taxon>Mycobacteriales</taxon>
        <taxon>Mycobacteriaceae</taxon>
        <taxon>Mycolicibacterium</taxon>
    </lineage>
</organism>
<keyword evidence="3" id="KW-1185">Reference proteome</keyword>
<sequence>MAATDYSSNEAAVQRTEQAGFTVGEDFSLADRETGSPASMAARRAQAQSLATGVRTRVGELIAADHQVAGKIVAAADGLGGTAFTDTTPPDSTKPTIQMVDDHTVNEDGREPPPQPPAWGLPPEVCSRRSTARSRQDRTGSAMSVVRVNFLPEFYLGDDAMLMTWDGSGVDKVKDAVEEARNNRSSCFLHDGVAQEFHIEPGAATVDLSPTRVVWRLDQAKAAEISEDLVALSPLRGSGRTAGHFYVDITSPAETLVISRDEYTDVVYPWVSPELGAITAAPPSEFPHLDRLDARREVTMAFAGFRWLPKGMKTAPGVASGSRFTW</sequence>
<proteinExistence type="predicted"/>
<evidence type="ECO:0000256" key="1">
    <source>
        <dbReference type="SAM" id="MobiDB-lite"/>
    </source>
</evidence>
<feature type="region of interest" description="Disordered" evidence="1">
    <location>
        <begin position="1"/>
        <end position="43"/>
    </location>
</feature>
<evidence type="ECO:0000313" key="3">
    <source>
        <dbReference type="Proteomes" id="UP001139068"/>
    </source>
</evidence>
<evidence type="ECO:0000313" key="2">
    <source>
        <dbReference type="EMBL" id="MCI4676750.1"/>
    </source>
</evidence>
<comment type="caution">
    <text evidence="2">The sequence shown here is derived from an EMBL/GenBank/DDBJ whole genome shotgun (WGS) entry which is preliminary data.</text>
</comment>
<reference evidence="2" key="1">
    <citation type="journal article" date="2022" name="ISME J.">
        <title>Identification of active gaseous-alkane degraders at natural gas seeps.</title>
        <authorList>
            <person name="Farhan Ul Haque M."/>
            <person name="Hernandez M."/>
            <person name="Crombie A.T."/>
            <person name="Murrell J.C."/>
        </authorList>
    </citation>
    <scope>NUCLEOTIDE SEQUENCE</scope>
    <source>
        <strain evidence="2">ANDR5</strain>
    </source>
</reference>
<dbReference type="Proteomes" id="UP001139068">
    <property type="component" value="Unassembled WGS sequence"/>
</dbReference>
<protein>
    <submittedName>
        <fullName evidence="2">Uncharacterized protein</fullName>
    </submittedName>
</protein>
<dbReference type="EMBL" id="JAIVFL010000001">
    <property type="protein sequence ID" value="MCI4676750.1"/>
    <property type="molecule type" value="Genomic_DNA"/>
</dbReference>
<feature type="compositionally biased region" description="Polar residues" evidence="1">
    <location>
        <begin position="1"/>
        <end position="19"/>
    </location>
</feature>
<accession>A0ABS9YZS4</accession>
<dbReference type="RefSeq" id="WP_243072909.1">
    <property type="nucleotide sequence ID" value="NZ_JAIVFL010000001.1"/>
</dbReference>